<reference evidence="4" key="1">
    <citation type="submission" date="2020-04" db="EMBL/GenBank/DDBJ databases">
        <title>A desert anoxygenic phototrophic bacterium fixes CO2 using RubisCO under aerobic conditions.</title>
        <authorList>
            <person name="Tang K."/>
        </authorList>
    </citation>
    <scope>NUCLEOTIDE SEQUENCE [LARGE SCALE GENOMIC DNA]</scope>
    <source>
        <strain evidence="4">MIMtkB3</strain>
    </source>
</reference>
<keyword evidence="5" id="KW-1185">Reference proteome</keyword>
<dbReference type="InterPro" id="IPR001537">
    <property type="entry name" value="SpoU_MeTrfase"/>
</dbReference>
<dbReference type="GO" id="GO:0008173">
    <property type="term" value="F:RNA methyltransferase activity"/>
    <property type="evidence" value="ECO:0007669"/>
    <property type="project" value="InterPro"/>
</dbReference>
<dbReference type="InterPro" id="IPR029026">
    <property type="entry name" value="tRNA_m1G_MTases_N"/>
</dbReference>
<dbReference type="AlphaFoldDB" id="A0A858R6R7"/>
<dbReference type="Proteomes" id="UP000501891">
    <property type="component" value="Chromosome"/>
</dbReference>
<dbReference type="InterPro" id="IPR029028">
    <property type="entry name" value="Alpha/beta_knot_MTases"/>
</dbReference>
<dbReference type="Gene3D" id="3.40.1280.10">
    <property type="match status" value="1"/>
</dbReference>
<evidence type="ECO:0000259" key="3">
    <source>
        <dbReference type="Pfam" id="PF00588"/>
    </source>
</evidence>
<sequence>MPRPPLLIDSPANPRFKSWESLLEGKGIRKAGQFLLAGLKTVPEALTRWPDRFQAILVPRLEWIEGWPLPDSIQPVQLAPELFRVLDVSGTNYPLLLGTVPSMPVADLKQPPRGLEVVCALGDPANLGALLRSAAGFGAGAVVLLEESANPFHPKCLRAAANAVFSLEIRRGPRWSGLAGAAGPLVALDAGGEDLSRFDWPHDVRVVLGEEGQGVPPDLAAHRLTIPMTEAVESLNATVAASVALYAWYLRA</sequence>
<dbReference type="InterPro" id="IPR029064">
    <property type="entry name" value="Ribosomal_eL30-like_sf"/>
</dbReference>
<evidence type="ECO:0000313" key="5">
    <source>
        <dbReference type="Proteomes" id="UP000501891"/>
    </source>
</evidence>
<evidence type="ECO:0000256" key="2">
    <source>
        <dbReference type="ARBA" id="ARBA00022679"/>
    </source>
</evidence>
<dbReference type="GO" id="GO:0003723">
    <property type="term" value="F:RNA binding"/>
    <property type="evidence" value="ECO:0007669"/>
    <property type="project" value="InterPro"/>
</dbReference>
<dbReference type="PANTHER" id="PTHR43191:SF2">
    <property type="entry name" value="RRNA METHYLTRANSFERASE 3, MITOCHONDRIAL"/>
    <property type="match status" value="1"/>
</dbReference>
<protein>
    <submittedName>
        <fullName evidence="4">RNA methyltransferase</fullName>
    </submittedName>
</protein>
<dbReference type="SUPFAM" id="SSF75217">
    <property type="entry name" value="alpha/beta knot"/>
    <property type="match status" value="1"/>
</dbReference>
<evidence type="ECO:0000256" key="1">
    <source>
        <dbReference type="ARBA" id="ARBA00022603"/>
    </source>
</evidence>
<dbReference type="SUPFAM" id="SSF55315">
    <property type="entry name" value="L30e-like"/>
    <property type="match status" value="1"/>
</dbReference>
<dbReference type="GO" id="GO:0006396">
    <property type="term" value="P:RNA processing"/>
    <property type="evidence" value="ECO:0007669"/>
    <property type="project" value="InterPro"/>
</dbReference>
<dbReference type="Pfam" id="PF00588">
    <property type="entry name" value="SpoU_methylase"/>
    <property type="match status" value="1"/>
</dbReference>
<feature type="domain" description="tRNA/rRNA methyltransferase SpoU type" evidence="3">
    <location>
        <begin position="118"/>
        <end position="246"/>
    </location>
</feature>
<dbReference type="KEGG" id="acru:HHL28_08055"/>
<organism evidence="4 5">
    <name type="scientific">Aerophototrophica crusticola</name>
    <dbReference type="NCBI Taxonomy" id="1709002"/>
    <lineage>
        <taxon>Bacteria</taxon>
        <taxon>Pseudomonadati</taxon>
        <taxon>Pseudomonadota</taxon>
        <taxon>Alphaproteobacteria</taxon>
        <taxon>Rhodospirillales</taxon>
        <taxon>Rhodospirillaceae</taxon>
        <taxon>Aerophototrophica</taxon>
    </lineage>
</organism>
<evidence type="ECO:0000313" key="4">
    <source>
        <dbReference type="EMBL" id="QJE73044.1"/>
    </source>
</evidence>
<dbReference type="GO" id="GO:0032259">
    <property type="term" value="P:methylation"/>
    <property type="evidence" value="ECO:0007669"/>
    <property type="project" value="UniProtKB-KW"/>
</dbReference>
<gene>
    <name evidence="4" type="ORF">HHL28_08055</name>
</gene>
<dbReference type="PANTHER" id="PTHR43191">
    <property type="entry name" value="RRNA METHYLTRANSFERASE 3"/>
    <property type="match status" value="1"/>
</dbReference>
<name>A0A858R6R7_9PROT</name>
<proteinExistence type="predicted"/>
<dbReference type="CDD" id="cd18095">
    <property type="entry name" value="SpoU-like_rRNA-MTase"/>
    <property type="match status" value="1"/>
</dbReference>
<dbReference type="InterPro" id="IPR051259">
    <property type="entry name" value="rRNA_Methyltransferase"/>
</dbReference>
<accession>A0A858R6R7</accession>
<keyword evidence="2" id="KW-0808">Transferase</keyword>
<dbReference type="Gene3D" id="3.30.1330.30">
    <property type="match status" value="1"/>
</dbReference>
<keyword evidence="1 4" id="KW-0489">Methyltransferase</keyword>
<dbReference type="EMBL" id="CP051775">
    <property type="protein sequence ID" value="QJE73044.1"/>
    <property type="molecule type" value="Genomic_DNA"/>
</dbReference>